<name>A0A2K1IM09_PHYPA</name>
<dbReference type="EnsemblPlants" id="Pp3c22_2620V3.1">
    <property type="protein sequence ID" value="PAC:32903410.CDS.1"/>
    <property type="gene ID" value="Pp3c22_2620"/>
</dbReference>
<evidence type="ECO:0000313" key="4">
    <source>
        <dbReference type="Proteomes" id="UP000006727"/>
    </source>
</evidence>
<evidence type="ECO:0000313" key="2">
    <source>
        <dbReference type="EMBL" id="PNR30308.1"/>
    </source>
</evidence>
<keyword evidence="1" id="KW-1133">Transmembrane helix</keyword>
<reference evidence="2 4" key="2">
    <citation type="journal article" date="2018" name="Plant J.">
        <title>The Physcomitrella patens chromosome-scale assembly reveals moss genome structure and evolution.</title>
        <authorList>
            <person name="Lang D."/>
            <person name="Ullrich K.K."/>
            <person name="Murat F."/>
            <person name="Fuchs J."/>
            <person name="Jenkins J."/>
            <person name="Haas F.B."/>
            <person name="Piednoel M."/>
            <person name="Gundlach H."/>
            <person name="Van Bel M."/>
            <person name="Meyberg R."/>
            <person name="Vives C."/>
            <person name="Morata J."/>
            <person name="Symeonidi A."/>
            <person name="Hiss M."/>
            <person name="Muchero W."/>
            <person name="Kamisugi Y."/>
            <person name="Saleh O."/>
            <person name="Blanc G."/>
            <person name="Decker E.L."/>
            <person name="van Gessel N."/>
            <person name="Grimwood J."/>
            <person name="Hayes R.D."/>
            <person name="Graham S.W."/>
            <person name="Gunter L.E."/>
            <person name="McDaniel S.F."/>
            <person name="Hoernstein S.N.W."/>
            <person name="Larsson A."/>
            <person name="Li F.W."/>
            <person name="Perroud P.F."/>
            <person name="Phillips J."/>
            <person name="Ranjan P."/>
            <person name="Rokshar D.S."/>
            <person name="Rothfels C.J."/>
            <person name="Schneider L."/>
            <person name="Shu S."/>
            <person name="Stevenson D.W."/>
            <person name="Thummler F."/>
            <person name="Tillich M."/>
            <person name="Villarreal Aguilar J.C."/>
            <person name="Widiez T."/>
            <person name="Wong G.K."/>
            <person name="Wymore A."/>
            <person name="Zhang Y."/>
            <person name="Zimmer A.D."/>
            <person name="Quatrano R.S."/>
            <person name="Mayer K.F.X."/>
            <person name="Goodstein D."/>
            <person name="Casacuberta J.M."/>
            <person name="Vandepoele K."/>
            <person name="Reski R."/>
            <person name="Cuming A.C."/>
            <person name="Tuskan G.A."/>
            <person name="Maumus F."/>
            <person name="Salse J."/>
            <person name="Schmutz J."/>
            <person name="Rensing S.A."/>
        </authorList>
    </citation>
    <scope>NUCLEOTIDE SEQUENCE [LARGE SCALE GENOMIC DNA]</scope>
    <source>
        <strain evidence="3 4">cv. Gransden 2004</strain>
    </source>
</reference>
<dbReference type="EnsemblPlants" id="Pp3c22_2620V3.2">
    <property type="protein sequence ID" value="PAC:32903411.CDS.1"/>
    <property type="gene ID" value="Pp3c22_2620"/>
</dbReference>
<evidence type="ECO:0000256" key="1">
    <source>
        <dbReference type="SAM" id="Phobius"/>
    </source>
</evidence>
<accession>A0A2K1IM09</accession>
<dbReference type="Gramene" id="Pp3c22_2620V3.2">
    <property type="protein sequence ID" value="PAC:32903411.CDS.1"/>
    <property type="gene ID" value="Pp3c22_2620"/>
</dbReference>
<reference evidence="3" key="3">
    <citation type="submission" date="2020-12" db="UniProtKB">
        <authorList>
            <consortium name="EnsemblPlants"/>
        </authorList>
    </citation>
    <scope>IDENTIFICATION</scope>
</reference>
<dbReference type="EMBL" id="ABEU02000022">
    <property type="protein sequence ID" value="PNR30308.1"/>
    <property type="molecule type" value="Genomic_DNA"/>
</dbReference>
<organism evidence="2">
    <name type="scientific">Physcomitrium patens</name>
    <name type="common">Spreading-leaved earth moss</name>
    <name type="synonym">Physcomitrella patens</name>
    <dbReference type="NCBI Taxonomy" id="3218"/>
    <lineage>
        <taxon>Eukaryota</taxon>
        <taxon>Viridiplantae</taxon>
        <taxon>Streptophyta</taxon>
        <taxon>Embryophyta</taxon>
        <taxon>Bryophyta</taxon>
        <taxon>Bryophytina</taxon>
        <taxon>Bryopsida</taxon>
        <taxon>Funariidae</taxon>
        <taxon>Funariales</taxon>
        <taxon>Funariaceae</taxon>
        <taxon>Physcomitrium</taxon>
    </lineage>
</organism>
<gene>
    <name evidence="2" type="ORF">PHYPA_026624</name>
</gene>
<keyword evidence="1" id="KW-0812">Transmembrane</keyword>
<feature type="transmembrane region" description="Helical" evidence="1">
    <location>
        <begin position="77"/>
        <end position="97"/>
    </location>
</feature>
<dbReference type="AlphaFoldDB" id="A0A2K1IM09"/>
<keyword evidence="4" id="KW-1185">Reference proteome</keyword>
<dbReference type="Gramene" id="Pp3c22_2620V3.1">
    <property type="protein sequence ID" value="PAC:32903410.CDS.1"/>
    <property type="gene ID" value="Pp3c22_2620"/>
</dbReference>
<evidence type="ECO:0000313" key="3">
    <source>
        <dbReference type="EnsemblPlants" id="PAC:32903410.CDS.1"/>
    </source>
</evidence>
<proteinExistence type="predicted"/>
<dbReference type="PaxDb" id="3218-PP1S162_3V6.1"/>
<dbReference type="Proteomes" id="UP000006727">
    <property type="component" value="Chromosome 22"/>
</dbReference>
<keyword evidence="1" id="KW-0472">Membrane</keyword>
<sequence>MYSAQFKSSSLDNDAFWIEPLFTASITHASSVFSHCLARRRSFALACGDDHSPSKSMKPQQENVWNQLDSCRAVTVLMIKAYTVSVLLVASVLLWFAGDLATDTCFYYGYFYLDSRYSRRINYTFVDFG</sequence>
<protein>
    <submittedName>
        <fullName evidence="2 3">Uncharacterized protein</fullName>
    </submittedName>
</protein>
<reference evidence="2 4" key="1">
    <citation type="journal article" date="2008" name="Science">
        <title>The Physcomitrella genome reveals evolutionary insights into the conquest of land by plants.</title>
        <authorList>
            <person name="Rensing S."/>
            <person name="Lang D."/>
            <person name="Zimmer A."/>
            <person name="Terry A."/>
            <person name="Salamov A."/>
            <person name="Shapiro H."/>
            <person name="Nishiyama T."/>
            <person name="Perroud P.-F."/>
            <person name="Lindquist E."/>
            <person name="Kamisugi Y."/>
            <person name="Tanahashi T."/>
            <person name="Sakakibara K."/>
            <person name="Fujita T."/>
            <person name="Oishi K."/>
            <person name="Shin-I T."/>
            <person name="Kuroki Y."/>
            <person name="Toyoda A."/>
            <person name="Suzuki Y."/>
            <person name="Hashimoto A."/>
            <person name="Yamaguchi K."/>
            <person name="Sugano A."/>
            <person name="Kohara Y."/>
            <person name="Fujiyama A."/>
            <person name="Anterola A."/>
            <person name="Aoki S."/>
            <person name="Ashton N."/>
            <person name="Barbazuk W.B."/>
            <person name="Barker E."/>
            <person name="Bennetzen J."/>
            <person name="Bezanilla M."/>
            <person name="Blankenship R."/>
            <person name="Cho S.H."/>
            <person name="Dutcher S."/>
            <person name="Estelle M."/>
            <person name="Fawcett J.A."/>
            <person name="Gundlach H."/>
            <person name="Hanada K."/>
            <person name="Heyl A."/>
            <person name="Hicks K.A."/>
            <person name="Hugh J."/>
            <person name="Lohr M."/>
            <person name="Mayer K."/>
            <person name="Melkozernov A."/>
            <person name="Murata T."/>
            <person name="Nelson D."/>
            <person name="Pils B."/>
            <person name="Prigge M."/>
            <person name="Reiss B."/>
            <person name="Renner T."/>
            <person name="Rombauts S."/>
            <person name="Rushton P."/>
            <person name="Sanderfoot A."/>
            <person name="Schween G."/>
            <person name="Shiu S.-H."/>
            <person name="Stueber K."/>
            <person name="Theodoulou F.L."/>
            <person name="Tu H."/>
            <person name="Van de Peer Y."/>
            <person name="Verrier P.J."/>
            <person name="Waters E."/>
            <person name="Wood A."/>
            <person name="Yang L."/>
            <person name="Cove D."/>
            <person name="Cuming A."/>
            <person name="Hasebe M."/>
            <person name="Lucas S."/>
            <person name="Mishler D.B."/>
            <person name="Reski R."/>
            <person name="Grigoriev I."/>
            <person name="Quatrano R.S."/>
            <person name="Boore J.L."/>
        </authorList>
    </citation>
    <scope>NUCLEOTIDE SEQUENCE [LARGE SCALE GENOMIC DNA]</scope>
    <source>
        <strain evidence="3 4">cv. Gransden 2004</strain>
    </source>
</reference>
<dbReference type="InParanoid" id="A0A2K1IM09"/>